<dbReference type="Gene3D" id="1.10.420.10">
    <property type="entry name" value="Peroxidase, domain 2"/>
    <property type="match status" value="1"/>
</dbReference>
<dbReference type="PROSITE" id="PS50873">
    <property type="entry name" value="PEROXIDASE_4"/>
    <property type="match status" value="1"/>
</dbReference>
<accession>A0AAU9IAQ6</accession>
<dbReference type="GO" id="GO:0000302">
    <property type="term" value="P:response to reactive oxygen species"/>
    <property type="evidence" value="ECO:0007669"/>
    <property type="project" value="TreeGrafter"/>
</dbReference>
<dbReference type="PANTHER" id="PTHR31356:SF66">
    <property type="entry name" value="CATALASE-PEROXIDASE"/>
    <property type="match status" value="1"/>
</dbReference>
<dbReference type="AlphaFoldDB" id="A0AAU9IAQ6"/>
<comment type="caution">
    <text evidence="4">The sequence shown here is derived from an EMBL/GenBank/DDBJ whole genome shotgun (WGS) entry which is preliminary data.</text>
</comment>
<dbReference type="Pfam" id="PF00141">
    <property type="entry name" value="peroxidase"/>
    <property type="match status" value="1"/>
</dbReference>
<dbReference type="EMBL" id="CAJZBQ010000004">
    <property type="protein sequence ID" value="CAG9311536.1"/>
    <property type="molecule type" value="Genomic_DNA"/>
</dbReference>
<dbReference type="GO" id="GO:0042744">
    <property type="term" value="P:hydrogen peroxide catabolic process"/>
    <property type="evidence" value="ECO:0007669"/>
    <property type="project" value="TreeGrafter"/>
</dbReference>
<dbReference type="PROSITE" id="PS00435">
    <property type="entry name" value="PEROXIDASE_1"/>
    <property type="match status" value="1"/>
</dbReference>
<name>A0AAU9IAQ6_9CILI</name>
<dbReference type="InterPro" id="IPR044831">
    <property type="entry name" value="Ccp1-like"/>
</dbReference>
<dbReference type="PRINTS" id="PR00459">
    <property type="entry name" value="ASPEROXIDASE"/>
</dbReference>
<organism evidence="4 5">
    <name type="scientific">Blepharisma stoltei</name>
    <dbReference type="NCBI Taxonomy" id="1481888"/>
    <lineage>
        <taxon>Eukaryota</taxon>
        <taxon>Sar</taxon>
        <taxon>Alveolata</taxon>
        <taxon>Ciliophora</taxon>
        <taxon>Postciliodesmatophora</taxon>
        <taxon>Heterotrichea</taxon>
        <taxon>Heterotrichida</taxon>
        <taxon>Blepharismidae</taxon>
        <taxon>Blepharisma</taxon>
    </lineage>
</organism>
<evidence type="ECO:0000313" key="5">
    <source>
        <dbReference type="Proteomes" id="UP001162131"/>
    </source>
</evidence>
<evidence type="ECO:0000259" key="3">
    <source>
        <dbReference type="PROSITE" id="PS50873"/>
    </source>
</evidence>
<proteinExistence type="inferred from homology"/>
<gene>
    <name evidence="4" type="ORF">BSTOLATCC_MIC3825</name>
</gene>
<dbReference type="InterPro" id="IPR019793">
    <property type="entry name" value="Peroxidases_heam-ligand_BS"/>
</dbReference>
<reference evidence="4" key="1">
    <citation type="submission" date="2021-09" db="EMBL/GenBank/DDBJ databases">
        <authorList>
            <consortium name="AG Swart"/>
            <person name="Singh M."/>
            <person name="Singh A."/>
            <person name="Seah K."/>
            <person name="Emmerich C."/>
        </authorList>
    </citation>
    <scope>NUCLEOTIDE SEQUENCE</scope>
    <source>
        <strain evidence="4">ATCC30299</strain>
    </source>
</reference>
<keyword evidence="1" id="KW-0560">Oxidoreductase</keyword>
<dbReference type="GO" id="GO:0020037">
    <property type="term" value="F:heme binding"/>
    <property type="evidence" value="ECO:0007669"/>
    <property type="project" value="InterPro"/>
</dbReference>
<feature type="domain" description="Plant heme peroxidase family profile" evidence="3">
    <location>
        <begin position="94"/>
        <end position="253"/>
    </location>
</feature>
<keyword evidence="5" id="KW-1185">Reference proteome</keyword>
<dbReference type="InterPro" id="IPR010255">
    <property type="entry name" value="Haem_peroxidase_sf"/>
</dbReference>
<dbReference type="InterPro" id="IPR002207">
    <property type="entry name" value="Peroxidase_I"/>
</dbReference>
<comment type="similarity">
    <text evidence="2">Belongs to the peroxidase family.</text>
</comment>
<dbReference type="GO" id="GO:0034599">
    <property type="term" value="P:cellular response to oxidative stress"/>
    <property type="evidence" value="ECO:0007669"/>
    <property type="project" value="InterPro"/>
</dbReference>
<dbReference type="PANTHER" id="PTHR31356">
    <property type="entry name" value="THYLAKOID LUMENAL 29 KDA PROTEIN, CHLOROPLASTIC-RELATED"/>
    <property type="match status" value="1"/>
</dbReference>
<sequence length="253" mass="28261">MLKTALRNFGTLTSKKPVYKKLQTRFNKLYDETTAMPLFLRLAWHDAGTFDAATKTGGPNGSIRFDKELAHGANAGLTWARDQIVIIKADFPDVNYADLIQAGGYIAVEYCKGPAIAFKFGRKEAPDDSHCTPDGRLPDAKLGADHLRSVFGRMGFNDKEIVALSGAHTLGLAHKDRSGFEGEWTTNSNTFDNAYFTELLKPQPNPKLLRLPTDVCLLHDKKMRKWVDKFAFDSADFFKEYAKAHKKLSELGN</sequence>
<evidence type="ECO:0000256" key="2">
    <source>
        <dbReference type="RuleBase" id="RU004241"/>
    </source>
</evidence>
<dbReference type="GO" id="GO:0004601">
    <property type="term" value="F:peroxidase activity"/>
    <property type="evidence" value="ECO:0007669"/>
    <property type="project" value="InterPro"/>
</dbReference>
<dbReference type="Proteomes" id="UP001162131">
    <property type="component" value="Unassembled WGS sequence"/>
</dbReference>
<evidence type="ECO:0000256" key="1">
    <source>
        <dbReference type="ARBA" id="ARBA00023002"/>
    </source>
</evidence>
<dbReference type="PRINTS" id="PR00458">
    <property type="entry name" value="PEROXIDASE"/>
</dbReference>
<dbReference type="InterPro" id="IPR002016">
    <property type="entry name" value="Haem_peroxidase"/>
</dbReference>
<dbReference type="SUPFAM" id="SSF48113">
    <property type="entry name" value="Heme-dependent peroxidases"/>
    <property type="match status" value="1"/>
</dbReference>
<evidence type="ECO:0000313" key="4">
    <source>
        <dbReference type="EMBL" id="CAG9311536.1"/>
    </source>
</evidence>
<dbReference type="Gene3D" id="1.10.520.10">
    <property type="match status" value="1"/>
</dbReference>
<protein>
    <recommendedName>
        <fullName evidence="3">Plant heme peroxidase family profile domain-containing protein</fullName>
    </recommendedName>
</protein>